<dbReference type="NCBIfam" id="NF009397">
    <property type="entry name" value="PRK12758.1"/>
    <property type="match status" value="1"/>
</dbReference>
<dbReference type="PANTHER" id="PTHR43493">
    <property type="entry name" value="DNA GYRASE/TOPOISOMERASE SUBUNIT A"/>
    <property type="match status" value="1"/>
</dbReference>
<feature type="coiled-coil region" evidence="7">
    <location>
        <begin position="342"/>
        <end position="369"/>
    </location>
</feature>
<dbReference type="GO" id="GO:0005737">
    <property type="term" value="C:cytoplasm"/>
    <property type="evidence" value="ECO:0007669"/>
    <property type="project" value="TreeGrafter"/>
</dbReference>
<keyword evidence="3 6" id="KW-0799">Topoisomerase</keyword>
<dbReference type="Proteomes" id="UP000289238">
    <property type="component" value="Unassembled WGS sequence"/>
</dbReference>
<evidence type="ECO:0000313" key="11">
    <source>
        <dbReference type="Proteomes" id="UP000289238"/>
    </source>
</evidence>
<feature type="region of interest" description="Disordered" evidence="8">
    <location>
        <begin position="855"/>
        <end position="875"/>
    </location>
</feature>
<keyword evidence="11" id="KW-1185">Reference proteome</keyword>
<dbReference type="GO" id="GO:0003677">
    <property type="term" value="F:DNA binding"/>
    <property type="evidence" value="ECO:0007669"/>
    <property type="project" value="UniProtKB-UniRule"/>
</dbReference>
<evidence type="ECO:0000256" key="3">
    <source>
        <dbReference type="ARBA" id="ARBA00023029"/>
    </source>
</evidence>
<comment type="similarity">
    <text evidence="2">Belongs to the type II topoisomerase GyrA/ParC subunit family.</text>
</comment>
<evidence type="ECO:0000313" key="10">
    <source>
        <dbReference type="EMBL" id="RXG23491.1"/>
    </source>
</evidence>
<dbReference type="GO" id="GO:0003918">
    <property type="term" value="F:DNA topoisomerase type II (double strand cut, ATP-hydrolyzing) activity"/>
    <property type="evidence" value="ECO:0007669"/>
    <property type="project" value="UniProtKB-EC"/>
</dbReference>
<dbReference type="GO" id="GO:0006265">
    <property type="term" value="P:DNA topological change"/>
    <property type="evidence" value="ECO:0007669"/>
    <property type="project" value="UniProtKB-UniRule"/>
</dbReference>
<dbReference type="InterPro" id="IPR050220">
    <property type="entry name" value="Type_II_DNA_Topoisomerases"/>
</dbReference>
<accession>A0A4Q0PAE2</accession>
<dbReference type="NCBIfam" id="NF007209">
    <property type="entry name" value="PRK09631.1"/>
    <property type="match status" value="1"/>
</dbReference>
<protein>
    <submittedName>
        <fullName evidence="10">Topoisomerase-4 subunit A</fullName>
    </submittedName>
</protein>
<dbReference type="Pfam" id="PF00521">
    <property type="entry name" value="DNA_topoisoIV"/>
    <property type="match status" value="1"/>
</dbReference>
<reference evidence="10 11" key="1">
    <citation type="submission" date="2018-07" db="EMBL/GenBank/DDBJ databases">
        <title>Leeuwenhoekiella genomics.</title>
        <authorList>
            <person name="Tahon G."/>
            <person name="Willems A."/>
        </authorList>
    </citation>
    <scope>NUCLEOTIDE SEQUENCE [LARGE SCALE GENOMIC DNA]</scope>
    <source>
        <strain evidence="10 11">LMG 22550</strain>
    </source>
</reference>
<evidence type="ECO:0000256" key="5">
    <source>
        <dbReference type="ARBA" id="ARBA00023235"/>
    </source>
</evidence>
<keyword evidence="5 6" id="KW-0413">Isomerase</keyword>
<evidence type="ECO:0000256" key="4">
    <source>
        <dbReference type="ARBA" id="ARBA00023125"/>
    </source>
</evidence>
<dbReference type="InterPro" id="IPR013758">
    <property type="entry name" value="Topo_IIA_A/C_ab"/>
</dbReference>
<dbReference type="PANTHER" id="PTHR43493:SF5">
    <property type="entry name" value="DNA GYRASE SUBUNIT A, CHLOROPLASTIC_MITOCHONDRIAL"/>
    <property type="match status" value="1"/>
</dbReference>
<dbReference type="Gene3D" id="3.30.1360.40">
    <property type="match status" value="1"/>
</dbReference>
<dbReference type="GO" id="GO:0009330">
    <property type="term" value="C:DNA topoisomerase type II (double strand cut, ATP-hydrolyzing) complex"/>
    <property type="evidence" value="ECO:0007669"/>
    <property type="project" value="TreeGrafter"/>
</dbReference>
<comment type="caution">
    <text evidence="10">The sequence shown here is derived from an EMBL/GenBank/DDBJ whole genome shotgun (WGS) entry which is preliminary data.</text>
</comment>
<comment type="catalytic activity">
    <reaction evidence="1 6">
        <text>ATP-dependent breakage, passage and rejoining of double-stranded DNA.</text>
        <dbReference type="EC" id="5.6.2.2"/>
    </reaction>
</comment>
<evidence type="ECO:0000256" key="1">
    <source>
        <dbReference type="ARBA" id="ARBA00000185"/>
    </source>
</evidence>
<dbReference type="PROSITE" id="PS52040">
    <property type="entry name" value="TOPO_IIA"/>
    <property type="match status" value="1"/>
</dbReference>
<dbReference type="AlphaFoldDB" id="A0A4Q0PAE2"/>
<evidence type="ECO:0000259" key="9">
    <source>
        <dbReference type="PROSITE" id="PS52040"/>
    </source>
</evidence>
<evidence type="ECO:0000256" key="6">
    <source>
        <dbReference type="PROSITE-ProRule" id="PRU01384"/>
    </source>
</evidence>
<dbReference type="InterPro" id="IPR013757">
    <property type="entry name" value="Topo_IIA_A_a_sf"/>
</dbReference>
<keyword evidence="4 6" id="KW-0238">DNA-binding</keyword>
<dbReference type="SMART" id="SM00434">
    <property type="entry name" value="TOP4c"/>
    <property type="match status" value="1"/>
</dbReference>
<keyword evidence="7" id="KW-0175">Coiled coil</keyword>
<dbReference type="Gene3D" id="1.10.268.10">
    <property type="entry name" value="Topoisomerase, domain 3"/>
    <property type="match status" value="1"/>
</dbReference>
<organism evidence="10 11">
    <name type="scientific">Leeuwenhoekiella aequorea</name>
    <dbReference type="NCBI Taxonomy" id="283736"/>
    <lineage>
        <taxon>Bacteria</taxon>
        <taxon>Pseudomonadati</taxon>
        <taxon>Bacteroidota</taxon>
        <taxon>Flavobacteriia</taxon>
        <taxon>Flavobacteriales</taxon>
        <taxon>Flavobacteriaceae</taxon>
        <taxon>Leeuwenhoekiella</taxon>
    </lineage>
</organism>
<dbReference type="InterPro" id="IPR002205">
    <property type="entry name" value="Topo_IIA_dom_A"/>
</dbReference>
<dbReference type="EMBL" id="QOVM01000002">
    <property type="protein sequence ID" value="RXG23491.1"/>
    <property type="molecule type" value="Genomic_DNA"/>
</dbReference>
<dbReference type="RefSeq" id="WP_128757012.1">
    <property type="nucleotide sequence ID" value="NZ_QOVM01000002.1"/>
</dbReference>
<evidence type="ECO:0000256" key="8">
    <source>
        <dbReference type="SAM" id="MobiDB-lite"/>
    </source>
</evidence>
<dbReference type="GO" id="GO:0005524">
    <property type="term" value="F:ATP binding"/>
    <property type="evidence" value="ECO:0007669"/>
    <property type="project" value="InterPro"/>
</dbReference>
<feature type="active site" description="O-(5'-phospho-DNA)-tyrosine intermediate" evidence="6">
    <location>
        <position position="128"/>
    </location>
</feature>
<proteinExistence type="inferred from homology"/>
<dbReference type="SUPFAM" id="SSF56719">
    <property type="entry name" value="Type II DNA topoisomerase"/>
    <property type="match status" value="1"/>
</dbReference>
<gene>
    <name evidence="10" type="ORF">DSM00_1105</name>
</gene>
<dbReference type="Gene3D" id="3.90.199.10">
    <property type="entry name" value="Topoisomerase II, domain 5"/>
    <property type="match status" value="1"/>
</dbReference>
<evidence type="ECO:0000256" key="7">
    <source>
        <dbReference type="SAM" id="Coils"/>
    </source>
</evidence>
<dbReference type="OrthoDB" id="9806486at2"/>
<evidence type="ECO:0000256" key="2">
    <source>
        <dbReference type="ARBA" id="ARBA00008263"/>
    </source>
</evidence>
<feature type="compositionally biased region" description="Acidic residues" evidence="8">
    <location>
        <begin position="1"/>
        <end position="15"/>
    </location>
</feature>
<name>A0A4Q0PAE2_9FLAO</name>
<sequence>MSENYEDPNLEEQPEETNSGETITRVTGMFKDWFLDYASYVILERAVPAIEDGFKPVQRRIMHSMKDLDDGRYNKVANIVGHTMQYHPHGDASIADAMVQMGQKDLLIDTQGNWGNTLTGDRAAASRYIEARLSKFALEVLFSPKITDWQASYDGRRKEPINLPVKFPLLLAQGAEGIAVGLSTKVLPHNFIELIDGSIKHLQGKKFTLLPDFPSAGEADFSDYKDGKRGGRIRVRAKINQLDKNTLVITEIPYSTTTTSLIDSILKANDKGKIKVKKIEDNTSSEVEILVHLPPGLSPDKTIGALFAFTNCEVSISPLGCVIEDNKPLFVGVSQMLRISTERTKDLLRQELEIQLQELENQWHYASLERIFIENRIYRDIEEQETWEGVLQAIDNGLKPHIAHLKRPVIEEDLVRLTEIRIKRISKFDIDKAQQKIEALEGDIAQVQYDLANLNDFAIAYFKRLKKEYGAGKERQTEIKLFDDIEASKVIIRNTKLYVNRKEGFVGTSLKKDEYVTDCSDIDDIIVFTREGNMIVTKVDSKTFVGKDIIHVAVYKKKDKRTIYNMIYKDGPGGATYVKRFNVTSITRDKIYPMTKGKKGSQILYFSANPNGEAELVTVYLRSIGNVKKLKFDLDFSDVLIKGRNANGNIVTKHSVRIIDLKEKGISTLRPRKIWFDDSVNRINVDDRGELLGEFKGEDRLLIITQDGFAKTIIPELTTRFDEKMIVLEKWIPEKPISAVYWDGNRERYYLKRFLIDNPEKEEQFVSDHPNTQLELVSTDYRPVLEIGFYKERNKDQKPNETINIEEFIAVKGINALGNQLYSEKLKQLNLLEPLPFEIPEEEVLVTNKLEESNTKIDDDGTEDIDGDFSQGSLF</sequence>
<feature type="domain" description="Topo IIA-type catalytic" evidence="9">
    <location>
        <begin position="47"/>
        <end position="444"/>
    </location>
</feature>
<dbReference type="InterPro" id="IPR013760">
    <property type="entry name" value="Topo_IIA-like_dom_sf"/>
</dbReference>
<feature type="region of interest" description="Disordered" evidence="8">
    <location>
        <begin position="1"/>
        <end position="21"/>
    </location>
</feature>